<name>A0A7W6BRE7_9HYPH</name>
<dbReference type="Proteomes" id="UP000531216">
    <property type="component" value="Unassembled WGS sequence"/>
</dbReference>
<comment type="caution">
    <text evidence="9">The sequence shown here is derived from an EMBL/GenBank/DDBJ whole genome shotgun (WGS) entry which is preliminary data.</text>
</comment>
<protein>
    <recommendedName>
        <fullName evidence="4 5">Protein GrpE</fullName>
    </recommendedName>
    <alternativeName>
        <fullName evidence="4">HSP-70 cofactor</fullName>
    </alternativeName>
</protein>
<comment type="similarity">
    <text evidence="1 4 6">Belongs to the GrpE family.</text>
</comment>
<dbReference type="CDD" id="cd00446">
    <property type="entry name" value="GrpE"/>
    <property type="match status" value="1"/>
</dbReference>
<keyword evidence="3 4" id="KW-0143">Chaperone</keyword>
<keyword evidence="10" id="KW-1185">Reference proteome</keyword>
<evidence type="ECO:0000256" key="4">
    <source>
        <dbReference type="HAMAP-Rule" id="MF_01151"/>
    </source>
</evidence>
<comment type="subcellular location">
    <subcellularLocation>
        <location evidence="4">Cytoplasm</location>
    </subcellularLocation>
</comment>
<dbReference type="PANTHER" id="PTHR21237">
    <property type="entry name" value="GRPE PROTEIN"/>
    <property type="match status" value="1"/>
</dbReference>
<accession>A0A7W6BRE7</accession>
<dbReference type="EMBL" id="JACIDO010000005">
    <property type="protein sequence ID" value="MBB3936683.1"/>
    <property type="molecule type" value="Genomic_DNA"/>
</dbReference>
<keyword evidence="4" id="KW-0963">Cytoplasm</keyword>
<gene>
    <name evidence="4" type="primary">grpE</name>
    <name evidence="9" type="ORF">GGR05_002837</name>
</gene>
<dbReference type="NCBIfam" id="NF010738">
    <property type="entry name" value="PRK14140.1"/>
    <property type="match status" value="1"/>
</dbReference>
<dbReference type="PRINTS" id="PR00773">
    <property type="entry name" value="GRPEPROTEIN"/>
</dbReference>
<dbReference type="Pfam" id="PF01025">
    <property type="entry name" value="GrpE"/>
    <property type="match status" value="1"/>
</dbReference>
<dbReference type="InterPro" id="IPR009012">
    <property type="entry name" value="GrpE_head"/>
</dbReference>
<dbReference type="HAMAP" id="MF_01151">
    <property type="entry name" value="GrpE"/>
    <property type="match status" value="1"/>
</dbReference>
<proteinExistence type="inferred from homology"/>
<dbReference type="InterPro" id="IPR000740">
    <property type="entry name" value="GrpE"/>
</dbReference>
<dbReference type="GO" id="GO:0006457">
    <property type="term" value="P:protein folding"/>
    <property type="evidence" value="ECO:0007669"/>
    <property type="project" value="InterPro"/>
</dbReference>
<dbReference type="GO" id="GO:0051087">
    <property type="term" value="F:protein-folding chaperone binding"/>
    <property type="evidence" value="ECO:0007669"/>
    <property type="project" value="InterPro"/>
</dbReference>
<dbReference type="GO" id="GO:0000774">
    <property type="term" value="F:adenyl-nucleotide exchange factor activity"/>
    <property type="evidence" value="ECO:0007669"/>
    <property type="project" value="InterPro"/>
</dbReference>
<sequence>MTSDTDKTAGERQGEAATTGGQAFFKGGGSAGATAGDMNAPHIETPTGDDEAVPTWGGNHATDADRARVAELETENADVKDRLLRLAADMENLRRRTEREIKDARQFAVANFARDMLSVSDNLDRAIQALPAGARESGDAGFTALVEGVEMTGRSMLSAMERHGVKKLEPLNQRFDPNFHQAMFEVPNPDLPANTVVQVVQEGYAIGERVLRPALVGVSKGGPKGAAPTAGVDSKPGVPDESTKDA</sequence>
<dbReference type="Gene3D" id="3.90.20.20">
    <property type="match status" value="1"/>
</dbReference>
<dbReference type="PANTHER" id="PTHR21237:SF23">
    <property type="entry name" value="GRPE PROTEIN HOMOLOG, MITOCHONDRIAL"/>
    <property type="match status" value="1"/>
</dbReference>
<dbReference type="SUPFAM" id="SSF58014">
    <property type="entry name" value="Coiled-coil domain of nucleotide exchange factor GrpE"/>
    <property type="match status" value="1"/>
</dbReference>
<evidence type="ECO:0000256" key="5">
    <source>
        <dbReference type="RuleBase" id="RU000639"/>
    </source>
</evidence>
<feature type="coiled-coil region" evidence="7">
    <location>
        <begin position="69"/>
        <end position="107"/>
    </location>
</feature>
<dbReference type="Gene3D" id="2.30.22.10">
    <property type="entry name" value="Head domain of nucleotide exchange factor GrpE"/>
    <property type="match status" value="1"/>
</dbReference>
<evidence type="ECO:0000313" key="10">
    <source>
        <dbReference type="Proteomes" id="UP000531216"/>
    </source>
</evidence>
<comment type="subunit">
    <text evidence="4">Homodimer.</text>
</comment>
<keyword evidence="2 4" id="KW-0346">Stress response</keyword>
<reference evidence="9 10" key="1">
    <citation type="submission" date="2020-08" db="EMBL/GenBank/DDBJ databases">
        <title>Genomic Encyclopedia of Type Strains, Phase IV (KMG-IV): sequencing the most valuable type-strain genomes for metagenomic binning, comparative biology and taxonomic classification.</title>
        <authorList>
            <person name="Goeker M."/>
        </authorList>
    </citation>
    <scope>NUCLEOTIDE SEQUENCE [LARGE SCALE GENOMIC DNA]</scope>
    <source>
        <strain evidence="9 10">DSM 25024</strain>
    </source>
</reference>
<dbReference type="AlphaFoldDB" id="A0A7W6BRE7"/>
<dbReference type="OrthoDB" id="9789811at2"/>
<dbReference type="GO" id="GO:0005737">
    <property type="term" value="C:cytoplasm"/>
    <property type="evidence" value="ECO:0007669"/>
    <property type="project" value="UniProtKB-SubCell"/>
</dbReference>
<evidence type="ECO:0000256" key="1">
    <source>
        <dbReference type="ARBA" id="ARBA00009054"/>
    </source>
</evidence>
<dbReference type="NCBIfam" id="NF010739">
    <property type="entry name" value="PRK14141.1"/>
    <property type="match status" value="1"/>
</dbReference>
<dbReference type="GO" id="GO:0051082">
    <property type="term" value="F:unfolded protein binding"/>
    <property type="evidence" value="ECO:0007669"/>
    <property type="project" value="TreeGrafter"/>
</dbReference>
<dbReference type="SUPFAM" id="SSF51064">
    <property type="entry name" value="Head domain of nucleotide exchange factor GrpE"/>
    <property type="match status" value="1"/>
</dbReference>
<feature type="region of interest" description="Disordered" evidence="8">
    <location>
        <begin position="1"/>
        <end position="62"/>
    </location>
</feature>
<evidence type="ECO:0000256" key="8">
    <source>
        <dbReference type="SAM" id="MobiDB-lite"/>
    </source>
</evidence>
<keyword evidence="7" id="KW-0175">Coiled coil</keyword>
<feature type="region of interest" description="Disordered" evidence="8">
    <location>
        <begin position="217"/>
        <end position="246"/>
    </location>
</feature>
<feature type="compositionally biased region" description="Basic and acidic residues" evidence="8">
    <location>
        <begin position="1"/>
        <end position="14"/>
    </location>
</feature>
<dbReference type="InterPro" id="IPR013805">
    <property type="entry name" value="GrpE_CC"/>
</dbReference>
<dbReference type="FunFam" id="2.30.22.10:FF:000002">
    <property type="entry name" value="GrpE protein homolog"/>
    <property type="match status" value="1"/>
</dbReference>
<evidence type="ECO:0000256" key="7">
    <source>
        <dbReference type="SAM" id="Coils"/>
    </source>
</evidence>
<organism evidence="9 10">
    <name type="scientific">Aureimonas phyllosphaerae</name>
    <dbReference type="NCBI Taxonomy" id="1166078"/>
    <lineage>
        <taxon>Bacteria</taxon>
        <taxon>Pseudomonadati</taxon>
        <taxon>Pseudomonadota</taxon>
        <taxon>Alphaproteobacteria</taxon>
        <taxon>Hyphomicrobiales</taxon>
        <taxon>Aurantimonadaceae</taxon>
        <taxon>Aureimonas</taxon>
    </lineage>
</organism>
<comment type="function">
    <text evidence="4 5">Participates actively in the response to hyperosmotic and heat shock by preventing the aggregation of stress-denatured proteins, in association with DnaK and GrpE. It is the nucleotide exchange factor for DnaK and may function as a thermosensor. Unfolded proteins bind initially to DnaJ; upon interaction with the DnaJ-bound protein, DnaK hydrolyzes its bound ATP, resulting in the formation of a stable complex. GrpE releases ADP from DnaK; ATP binding to DnaK triggers the release of the substrate protein, thus completing the reaction cycle. Several rounds of ATP-dependent interactions between DnaJ, DnaK and GrpE are required for fully efficient folding.</text>
</comment>
<evidence type="ECO:0000313" key="9">
    <source>
        <dbReference type="EMBL" id="MBB3936683.1"/>
    </source>
</evidence>
<evidence type="ECO:0000256" key="3">
    <source>
        <dbReference type="ARBA" id="ARBA00023186"/>
    </source>
</evidence>
<dbReference type="PROSITE" id="PS01071">
    <property type="entry name" value="GRPE"/>
    <property type="match status" value="1"/>
</dbReference>
<dbReference type="GO" id="GO:0042803">
    <property type="term" value="F:protein homodimerization activity"/>
    <property type="evidence" value="ECO:0007669"/>
    <property type="project" value="InterPro"/>
</dbReference>
<dbReference type="NCBIfam" id="NF010748">
    <property type="entry name" value="PRK14150.1"/>
    <property type="match status" value="1"/>
</dbReference>
<evidence type="ECO:0000256" key="2">
    <source>
        <dbReference type="ARBA" id="ARBA00023016"/>
    </source>
</evidence>
<evidence type="ECO:0000256" key="6">
    <source>
        <dbReference type="RuleBase" id="RU004478"/>
    </source>
</evidence>